<evidence type="ECO:0000256" key="4">
    <source>
        <dbReference type="ARBA" id="ARBA00022553"/>
    </source>
</evidence>
<evidence type="ECO:0000256" key="10">
    <source>
        <dbReference type="ARBA" id="ARBA00023160"/>
    </source>
</evidence>
<evidence type="ECO:0000256" key="18">
    <source>
        <dbReference type="ARBA" id="ARBA00049251"/>
    </source>
</evidence>
<comment type="subcellular location">
    <subcellularLocation>
        <location evidence="1">Peroxisome</location>
    </subcellularLocation>
</comment>
<keyword evidence="4" id="KW-0597">Phosphoprotein</keyword>
<comment type="catalytic activity">
    <reaction evidence="18">
        <text>a (2E)-enoyl-CoA + NADPH + H(+) = a 2,3-saturated acyl-CoA + NADP(+)</text>
        <dbReference type="Rhea" id="RHEA:33763"/>
        <dbReference type="ChEBI" id="CHEBI:15378"/>
        <dbReference type="ChEBI" id="CHEBI:57783"/>
        <dbReference type="ChEBI" id="CHEBI:58349"/>
        <dbReference type="ChEBI" id="CHEBI:58856"/>
        <dbReference type="ChEBI" id="CHEBI:65111"/>
        <dbReference type="EC" id="1.3.1.38"/>
    </reaction>
    <physiologicalReaction direction="left-to-right" evidence="18">
        <dbReference type="Rhea" id="RHEA:33764"/>
    </physiologicalReaction>
</comment>
<evidence type="ECO:0000256" key="5">
    <source>
        <dbReference type="ARBA" id="ARBA00022832"/>
    </source>
</evidence>
<dbReference type="Gene3D" id="3.40.50.720">
    <property type="entry name" value="NAD(P)-binding Rossmann-like Domain"/>
    <property type="match status" value="1"/>
</dbReference>
<comment type="catalytic activity">
    <reaction evidence="20">
        <text>(2E)-octenoyl-CoA + NADPH + H(+) = octanoyl-CoA + NADP(+)</text>
        <dbReference type="Rhea" id="RHEA:44952"/>
        <dbReference type="ChEBI" id="CHEBI:15378"/>
        <dbReference type="ChEBI" id="CHEBI:57386"/>
        <dbReference type="ChEBI" id="CHEBI:57783"/>
        <dbReference type="ChEBI" id="CHEBI:58349"/>
        <dbReference type="ChEBI" id="CHEBI:62242"/>
    </reaction>
    <physiologicalReaction direction="left-to-right" evidence="20">
        <dbReference type="Rhea" id="RHEA:44953"/>
    </physiologicalReaction>
</comment>
<comment type="caution">
    <text evidence="21">The sequence shown here is derived from an EMBL/GenBank/DDBJ whole genome shotgun (WGS) entry which is preliminary data.</text>
</comment>
<evidence type="ECO:0000256" key="15">
    <source>
        <dbReference type="ARBA" id="ARBA00047570"/>
    </source>
</evidence>
<evidence type="ECO:0000256" key="8">
    <source>
        <dbReference type="ARBA" id="ARBA00023098"/>
    </source>
</evidence>
<evidence type="ECO:0000256" key="20">
    <source>
        <dbReference type="ARBA" id="ARBA00049559"/>
    </source>
</evidence>
<dbReference type="PANTHER" id="PTHR24317:SF7">
    <property type="entry name" value="PEROXISOMAL TRANS-2-ENOYL-COA REDUCTASE"/>
    <property type="match status" value="1"/>
</dbReference>
<evidence type="ECO:0000256" key="19">
    <source>
        <dbReference type="ARBA" id="ARBA00049386"/>
    </source>
</evidence>
<dbReference type="InterPro" id="IPR002347">
    <property type="entry name" value="SDR_fam"/>
</dbReference>
<evidence type="ECO:0000256" key="16">
    <source>
        <dbReference type="ARBA" id="ARBA00048686"/>
    </source>
</evidence>
<name>A0AAJ1BZ37_9HYPH</name>
<comment type="function">
    <text evidence="11">Participates in chain elongation of fatty acids. Catalyzes the reduction of trans-2-enoyl-CoAs of varying chain lengths from 6:1 to 16:1, having maximum activity with 10:1 CoA. Has no 2,4-dienoyl-CoA reductase activity.</text>
</comment>
<dbReference type="EMBL" id="JAMXLX010000006">
    <property type="protein sequence ID" value="MCO5958915.1"/>
    <property type="molecule type" value="Genomic_DNA"/>
</dbReference>
<proteinExistence type="predicted"/>
<comment type="pathway">
    <text evidence="2">Lipid metabolism.</text>
</comment>
<dbReference type="AlphaFoldDB" id="A0AAJ1BZ37"/>
<evidence type="ECO:0000256" key="7">
    <source>
        <dbReference type="ARBA" id="ARBA00023002"/>
    </source>
</evidence>
<dbReference type="Proteomes" id="UP001155380">
    <property type="component" value="Unassembled WGS sequence"/>
</dbReference>
<comment type="catalytic activity">
    <reaction evidence="17">
        <text>(2E)-hexenoyl-CoA + NADPH + H(+) = hexanoyl-CoA + NADP(+)</text>
        <dbReference type="Rhea" id="RHEA:44956"/>
        <dbReference type="ChEBI" id="CHEBI:15378"/>
        <dbReference type="ChEBI" id="CHEBI:57783"/>
        <dbReference type="ChEBI" id="CHEBI:58349"/>
        <dbReference type="ChEBI" id="CHEBI:62077"/>
        <dbReference type="ChEBI" id="CHEBI:62620"/>
    </reaction>
    <physiologicalReaction direction="left-to-right" evidence="17">
        <dbReference type="Rhea" id="RHEA:44957"/>
    </physiologicalReaction>
</comment>
<dbReference type="InterPro" id="IPR052388">
    <property type="entry name" value="Peroxisomal_t2-enoyl-CoA_red"/>
</dbReference>
<keyword evidence="9" id="KW-0576">Peroxisome</keyword>
<evidence type="ECO:0000256" key="1">
    <source>
        <dbReference type="ARBA" id="ARBA00004275"/>
    </source>
</evidence>
<evidence type="ECO:0000313" key="21">
    <source>
        <dbReference type="EMBL" id="MCO5958915.1"/>
    </source>
</evidence>
<evidence type="ECO:0000256" key="9">
    <source>
        <dbReference type="ARBA" id="ARBA00023140"/>
    </source>
</evidence>
<comment type="catalytic activity">
    <reaction evidence="15">
        <text>(2E)-dodecenoyl-CoA + NADPH + H(+) = dodecanoyl-CoA + NADP(+)</text>
        <dbReference type="Rhea" id="RHEA:44964"/>
        <dbReference type="ChEBI" id="CHEBI:15378"/>
        <dbReference type="ChEBI" id="CHEBI:57330"/>
        <dbReference type="ChEBI" id="CHEBI:57375"/>
        <dbReference type="ChEBI" id="CHEBI:57783"/>
        <dbReference type="ChEBI" id="CHEBI:58349"/>
    </reaction>
    <physiologicalReaction direction="left-to-right" evidence="15">
        <dbReference type="Rhea" id="RHEA:44965"/>
    </physiologicalReaction>
</comment>
<keyword evidence="10" id="KW-0275">Fatty acid biosynthesis</keyword>
<reference evidence="21" key="1">
    <citation type="submission" date="2022-06" db="EMBL/GenBank/DDBJ databases">
        <authorList>
            <person name="Sun Q."/>
        </authorList>
    </citation>
    <scope>NUCLEOTIDE SEQUENCE</scope>
    <source>
        <strain evidence="21">S101</strain>
    </source>
</reference>
<evidence type="ECO:0000256" key="3">
    <source>
        <dbReference type="ARBA" id="ARBA00022516"/>
    </source>
</evidence>
<keyword evidence="6" id="KW-0521">NADP</keyword>
<dbReference type="Pfam" id="PF13561">
    <property type="entry name" value="adh_short_C2"/>
    <property type="match status" value="1"/>
</dbReference>
<evidence type="ECO:0000256" key="13">
    <source>
        <dbReference type="ARBA" id="ARBA00038849"/>
    </source>
</evidence>
<comment type="catalytic activity">
    <reaction evidence="19">
        <text>(2E)-decenoyl-CoA + NADPH + H(+) = decanoyl-CoA + NADP(+)</text>
        <dbReference type="Rhea" id="RHEA:44960"/>
        <dbReference type="ChEBI" id="CHEBI:15378"/>
        <dbReference type="ChEBI" id="CHEBI:57783"/>
        <dbReference type="ChEBI" id="CHEBI:58349"/>
        <dbReference type="ChEBI" id="CHEBI:61406"/>
        <dbReference type="ChEBI" id="CHEBI:61430"/>
    </reaction>
    <physiologicalReaction direction="left-to-right" evidence="19">
        <dbReference type="Rhea" id="RHEA:44961"/>
    </physiologicalReaction>
</comment>
<keyword evidence="5" id="KW-0276">Fatty acid metabolism</keyword>
<evidence type="ECO:0000256" key="2">
    <source>
        <dbReference type="ARBA" id="ARBA00005189"/>
    </source>
</evidence>
<keyword evidence="7" id="KW-0560">Oxidoreductase</keyword>
<sequence>MVQTSAKQTYLRSNAGAEEWMQQTIPFGRLAETEEIAKAVLFLASDESSFVGGEELFVDGGFVTSRNLRTGSPRHSLISVGVSRRNFHAGIFTVAADRVGRNRGLAEVYLITPASPSE</sequence>
<organism evidence="21 22">
    <name type="scientific">Ciceribacter sichuanensis</name>
    <dbReference type="NCBI Taxonomy" id="2949647"/>
    <lineage>
        <taxon>Bacteria</taxon>
        <taxon>Pseudomonadati</taxon>
        <taxon>Pseudomonadota</taxon>
        <taxon>Alphaproteobacteria</taxon>
        <taxon>Hyphomicrobiales</taxon>
        <taxon>Rhizobiaceae</taxon>
        <taxon>Ciceribacter</taxon>
    </lineage>
</organism>
<dbReference type="InterPro" id="IPR036291">
    <property type="entry name" value="NAD(P)-bd_dom_sf"/>
</dbReference>
<evidence type="ECO:0000256" key="11">
    <source>
        <dbReference type="ARBA" id="ARBA00037124"/>
    </source>
</evidence>
<dbReference type="PANTHER" id="PTHR24317">
    <property type="entry name" value="PEROXISOMAL TRANS-2-ENOYL-COA REDUCTASE"/>
    <property type="match status" value="1"/>
</dbReference>
<dbReference type="GO" id="GO:0006633">
    <property type="term" value="P:fatty acid biosynthetic process"/>
    <property type="evidence" value="ECO:0007669"/>
    <property type="project" value="UniProtKB-KW"/>
</dbReference>
<evidence type="ECO:0000313" key="22">
    <source>
        <dbReference type="Proteomes" id="UP001155380"/>
    </source>
</evidence>
<dbReference type="SUPFAM" id="SSF51735">
    <property type="entry name" value="NAD(P)-binding Rossmann-fold domains"/>
    <property type="match status" value="1"/>
</dbReference>
<protein>
    <recommendedName>
        <fullName evidence="14">Peroxisomal trans-2-enoyl-CoA reductase</fullName>
        <ecNumber evidence="13">1.3.1.38</ecNumber>
    </recommendedName>
</protein>
<dbReference type="GO" id="GO:0019166">
    <property type="term" value="F:trans-2-enoyl-CoA reductase (NADPH) activity"/>
    <property type="evidence" value="ECO:0007669"/>
    <property type="project" value="UniProtKB-EC"/>
</dbReference>
<gene>
    <name evidence="21" type="ORF">NBH21_19220</name>
</gene>
<comment type="subunit">
    <text evidence="12">Interacts with PEX5, probably required to target it into peroxisomes.</text>
</comment>
<keyword evidence="3" id="KW-0444">Lipid biosynthesis</keyword>
<evidence type="ECO:0000256" key="6">
    <source>
        <dbReference type="ARBA" id="ARBA00022857"/>
    </source>
</evidence>
<evidence type="ECO:0000256" key="14">
    <source>
        <dbReference type="ARBA" id="ARBA00041063"/>
    </source>
</evidence>
<comment type="catalytic activity">
    <reaction evidence="16">
        <text>(2E)-tetradecenoyl-CoA + NADPH + H(+) = tetradecanoyl-CoA + NADP(+)</text>
        <dbReference type="Rhea" id="RHEA:44968"/>
        <dbReference type="ChEBI" id="CHEBI:15378"/>
        <dbReference type="ChEBI" id="CHEBI:57385"/>
        <dbReference type="ChEBI" id="CHEBI:57783"/>
        <dbReference type="ChEBI" id="CHEBI:58349"/>
        <dbReference type="ChEBI" id="CHEBI:61405"/>
    </reaction>
    <physiologicalReaction direction="left-to-right" evidence="16">
        <dbReference type="Rhea" id="RHEA:44969"/>
    </physiologicalReaction>
</comment>
<accession>A0AAJ1BZ37</accession>
<keyword evidence="8" id="KW-0443">Lipid metabolism</keyword>
<evidence type="ECO:0000256" key="12">
    <source>
        <dbReference type="ARBA" id="ARBA00038622"/>
    </source>
</evidence>
<dbReference type="EC" id="1.3.1.38" evidence="13"/>
<evidence type="ECO:0000256" key="17">
    <source>
        <dbReference type="ARBA" id="ARBA00049108"/>
    </source>
</evidence>